<comment type="cofactor">
    <cofactor evidence="1">
        <name>[4Fe-4S] cluster</name>
        <dbReference type="ChEBI" id="CHEBI:49883"/>
    </cofactor>
</comment>
<evidence type="ECO:0000313" key="8">
    <source>
        <dbReference type="EMBL" id="ROO25313.1"/>
    </source>
</evidence>
<dbReference type="NCBIfam" id="TIGR03916">
    <property type="entry name" value="rSAM_link_UDG"/>
    <property type="match status" value="1"/>
</dbReference>
<keyword evidence="9" id="KW-1185">Reference proteome</keyword>
<dbReference type="InterPro" id="IPR006638">
    <property type="entry name" value="Elp3/MiaA/NifB-like_rSAM"/>
</dbReference>
<evidence type="ECO:0000256" key="6">
    <source>
        <dbReference type="SAM" id="MobiDB-lite"/>
    </source>
</evidence>
<proteinExistence type="predicted"/>
<keyword evidence="3" id="KW-0479">Metal-binding</keyword>
<dbReference type="InterPro" id="IPR058240">
    <property type="entry name" value="rSAM_sf"/>
</dbReference>
<dbReference type="InterPro" id="IPR010994">
    <property type="entry name" value="RuvA_2-like"/>
</dbReference>
<feature type="region of interest" description="Disordered" evidence="6">
    <location>
        <begin position="203"/>
        <end position="228"/>
    </location>
</feature>
<dbReference type="Pfam" id="PF04055">
    <property type="entry name" value="Radical_SAM"/>
    <property type="match status" value="1"/>
</dbReference>
<evidence type="ECO:0000256" key="5">
    <source>
        <dbReference type="ARBA" id="ARBA00023014"/>
    </source>
</evidence>
<name>A0A423PIE5_9GAMM</name>
<dbReference type="SFLD" id="SFLDS00029">
    <property type="entry name" value="Radical_SAM"/>
    <property type="match status" value="1"/>
</dbReference>
<evidence type="ECO:0000256" key="2">
    <source>
        <dbReference type="ARBA" id="ARBA00022691"/>
    </source>
</evidence>
<dbReference type="InterPro" id="IPR007197">
    <property type="entry name" value="rSAM"/>
</dbReference>
<dbReference type="GO" id="GO:0046872">
    <property type="term" value="F:metal ion binding"/>
    <property type="evidence" value="ECO:0007669"/>
    <property type="project" value="UniProtKB-KW"/>
</dbReference>
<comment type="caution">
    <text evidence="8">The sequence shown here is derived from an EMBL/GenBank/DDBJ whole genome shotgun (WGS) entry which is preliminary data.</text>
</comment>
<dbReference type="SUPFAM" id="SSF102114">
    <property type="entry name" value="Radical SAM enzymes"/>
    <property type="match status" value="1"/>
</dbReference>
<dbReference type="InterPro" id="IPR013785">
    <property type="entry name" value="Aldolase_TIM"/>
</dbReference>
<sequence>METVRKLAILADAAKYDASCASSGSARRDSVGGRGVGSAGGSGICHAYAPDGRCISLLKILLTNFCIYECSYCINRNSSNVPRARFTTEEVVDLTLAFYKRNYIEGLFLSSGVIRTPDYTMDQLVRVARSLREDHDFRGYIHLKTIPDADGELLAAAGRYADRLSINVELPTQDGLDRLAPEKDHRTIKLSMARIRARSEAHAEDRRAARRVTSARPKAAGPGRFAPAGQSTQMIVGAEPSTDADILSTTADLYAAYRLKRVYFSAFSPIPDSSAALPARRTSLMREHRLYQSDWLLRFYGYGADEITAGGDDRVTPGMLDLDVDPKLGWALRNRGFFPVDLNRDSRPRLLRVPGLGVKSVNRLLSIRRWQRIRLEDLVALKAGIARAMPFIVCANHRPAVADAPGAALRARFAPPAAAQQTFDF</sequence>
<evidence type="ECO:0000256" key="4">
    <source>
        <dbReference type="ARBA" id="ARBA00023004"/>
    </source>
</evidence>
<dbReference type="Gene3D" id="3.20.20.70">
    <property type="entry name" value="Aldolase class I"/>
    <property type="match status" value="1"/>
</dbReference>
<dbReference type="Proteomes" id="UP000283993">
    <property type="component" value="Unassembled WGS sequence"/>
</dbReference>
<dbReference type="GO" id="GO:0051536">
    <property type="term" value="F:iron-sulfur cluster binding"/>
    <property type="evidence" value="ECO:0007669"/>
    <property type="project" value="UniProtKB-KW"/>
</dbReference>
<dbReference type="CDD" id="cd01335">
    <property type="entry name" value="Radical_SAM"/>
    <property type="match status" value="1"/>
</dbReference>
<evidence type="ECO:0000256" key="3">
    <source>
        <dbReference type="ARBA" id="ARBA00022723"/>
    </source>
</evidence>
<evidence type="ECO:0000259" key="7">
    <source>
        <dbReference type="SMART" id="SM00729"/>
    </source>
</evidence>
<dbReference type="AlphaFoldDB" id="A0A423PIE5"/>
<accession>A0A423PIE5</accession>
<protein>
    <submittedName>
        <fullName evidence="8">Biotin synthase</fullName>
    </submittedName>
</protein>
<organism evidence="8 9">
    <name type="scientific">Salinisphaera orenii MK-B5</name>
    <dbReference type="NCBI Taxonomy" id="856730"/>
    <lineage>
        <taxon>Bacteria</taxon>
        <taxon>Pseudomonadati</taxon>
        <taxon>Pseudomonadota</taxon>
        <taxon>Gammaproteobacteria</taxon>
        <taxon>Salinisphaerales</taxon>
        <taxon>Salinisphaeraceae</taxon>
        <taxon>Salinisphaera</taxon>
    </lineage>
</organism>
<dbReference type="SMART" id="SM00729">
    <property type="entry name" value="Elp3"/>
    <property type="match status" value="1"/>
</dbReference>
<keyword evidence="5" id="KW-0411">Iron-sulfur</keyword>
<reference evidence="8 9" key="1">
    <citation type="submission" date="2013-10" db="EMBL/GenBank/DDBJ databases">
        <title>Salinisphaera orenii MK-B5 Genome Sequencing.</title>
        <authorList>
            <person name="Lai Q."/>
            <person name="Li C."/>
            <person name="Shao Z."/>
        </authorList>
    </citation>
    <scope>NUCLEOTIDE SEQUENCE [LARGE SCALE GENOMIC DNA]</scope>
    <source>
        <strain evidence="8 9">MK-B5</strain>
    </source>
</reference>
<gene>
    <name evidence="8" type="ORF">SAOR_12190</name>
</gene>
<dbReference type="GO" id="GO:0003824">
    <property type="term" value="F:catalytic activity"/>
    <property type="evidence" value="ECO:0007669"/>
    <property type="project" value="InterPro"/>
</dbReference>
<dbReference type="RefSeq" id="WP_123631677.1">
    <property type="nucleotide sequence ID" value="NZ_AYKH01000034.1"/>
</dbReference>
<keyword evidence="4" id="KW-0408">Iron</keyword>
<dbReference type="InterPro" id="IPR023874">
    <property type="entry name" value="DNA_rSAM_put"/>
</dbReference>
<dbReference type="SFLD" id="SFLDG01102">
    <property type="entry name" value="Uncharacterised_Radical_SAM_Su"/>
    <property type="match status" value="1"/>
</dbReference>
<keyword evidence="2" id="KW-0949">S-adenosyl-L-methionine</keyword>
<feature type="domain" description="Elp3/MiaA/NifB-like radical SAM core" evidence="7">
    <location>
        <begin position="56"/>
        <end position="292"/>
    </location>
</feature>
<evidence type="ECO:0000313" key="9">
    <source>
        <dbReference type="Proteomes" id="UP000283993"/>
    </source>
</evidence>
<dbReference type="EMBL" id="AYKH01000034">
    <property type="protein sequence ID" value="ROO25313.1"/>
    <property type="molecule type" value="Genomic_DNA"/>
</dbReference>
<dbReference type="SUPFAM" id="SSF47781">
    <property type="entry name" value="RuvA domain 2-like"/>
    <property type="match status" value="1"/>
</dbReference>
<evidence type="ECO:0000256" key="1">
    <source>
        <dbReference type="ARBA" id="ARBA00001966"/>
    </source>
</evidence>